<evidence type="ECO:0000256" key="4">
    <source>
        <dbReference type="ARBA" id="ARBA00022927"/>
    </source>
</evidence>
<comment type="subcellular location">
    <subcellularLocation>
        <location evidence="7">Endomembrane system</location>
        <topology evidence="7">Single-pass type IV membrane protein</topology>
    </subcellularLocation>
</comment>
<sequence length="247" mass="28866">MPLIYSLVSKNEVVLAEYTENIGNFPSISRFLLKKIDKKLSKQSYTYDDYCFHFLLCNNDIVYMVMSDRSFGLKVPYEYLTDIKNKTIQYVEKLSSPLTLILNGIISPMIKDKMNYWNVSEHREYNKLANQLSTIQNVLIENIDILLERGEKLDLLVSQTKNLAIESNNFRRQSQRFHQSNLWFPKKKILIILTLLFGIYLILSFNCNGFLLYNCLFKDNKTKSDEVNNINGELILQEASKIQSSNE</sequence>
<dbReference type="InterPro" id="IPR042855">
    <property type="entry name" value="V_SNARE_CC"/>
</dbReference>
<dbReference type="GO" id="GO:0016020">
    <property type="term" value="C:membrane"/>
    <property type="evidence" value="ECO:0007669"/>
    <property type="project" value="InterPro"/>
</dbReference>
<keyword evidence="13" id="KW-1185">Reference proteome</keyword>
<organism evidence="12 13">
    <name type="scientific">Cryptosporidium xiaoi</name>
    <dbReference type="NCBI Taxonomy" id="659607"/>
    <lineage>
        <taxon>Eukaryota</taxon>
        <taxon>Sar</taxon>
        <taxon>Alveolata</taxon>
        <taxon>Apicomplexa</taxon>
        <taxon>Conoidasida</taxon>
        <taxon>Coccidia</taxon>
        <taxon>Eucoccidiorida</taxon>
        <taxon>Eimeriorina</taxon>
        <taxon>Cryptosporidiidae</taxon>
        <taxon>Cryptosporidium</taxon>
    </lineage>
</organism>
<evidence type="ECO:0000256" key="8">
    <source>
        <dbReference type="PROSITE-ProRule" id="PRU00290"/>
    </source>
</evidence>
<dbReference type="GO" id="GO:0012505">
    <property type="term" value="C:endomembrane system"/>
    <property type="evidence" value="ECO:0007669"/>
    <property type="project" value="UniProtKB-SubCell"/>
</dbReference>
<dbReference type="InterPro" id="IPR010908">
    <property type="entry name" value="Longin_dom"/>
</dbReference>
<dbReference type="Pfam" id="PF00957">
    <property type="entry name" value="Synaptobrevin"/>
    <property type="match status" value="1"/>
</dbReference>
<evidence type="ECO:0000256" key="7">
    <source>
        <dbReference type="ARBA" id="ARBA00046280"/>
    </source>
</evidence>
<dbReference type="EMBL" id="JAWDEY010000011">
    <property type="protein sequence ID" value="KAK6589610.1"/>
    <property type="molecule type" value="Genomic_DNA"/>
</dbReference>
<dbReference type="Proteomes" id="UP001311799">
    <property type="component" value="Unassembled WGS sequence"/>
</dbReference>
<keyword evidence="5 9" id="KW-1133">Transmembrane helix</keyword>
<evidence type="ECO:0000256" key="3">
    <source>
        <dbReference type="ARBA" id="ARBA00022692"/>
    </source>
</evidence>
<dbReference type="PROSITE" id="PS50859">
    <property type="entry name" value="LONGIN"/>
    <property type="match status" value="1"/>
</dbReference>
<dbReference type="SUPFAM" id="SSF64356">
    <property type="entry name" value="SNARE-like"/>
    <property type="match status" value="1"/>
</dbReference>
<evidence type="ECO:0000256" key="9">
    <source>
        <dbReference type="SAM" id="Phobius"/>
    </source>
</evidence>
<name>A0AAV9Y1G9_9CRYT</name>
<dbReference type="PANTHER" id="PTHR21136:SF168">
    <property type="entry name" value="VESICLE-ASSOCIATED MEMBRANE PROTEIN 9"/>
    <property type="match status" value="1"/>
</dbReference>
<dbReference type="Pfam" id="PF13774">
    <property type="entry name" value="Longin"/>
    <property type="match status" value="1"/>
</dbReference>
<evidence type="ECO:0000256" key="5">
    <source>
        <dbReference type="ARBA" id="ARBA00022989"/>
    </source>
</evidence>
<dbReference type="SUPFAM" id="SSF58038">
    <property type="entry name" value="SNARE fusion complex"/>
    <property type="match status" value="1"/>
</dbReference>
<keyword evidence="3 9" id="KW-0812">Transmembrane</keyword>
<dbReference type="InterPro" id="IPR011012">
    <property type="entry name" value="Longin-like_dom_sf"/>
</dbReference>
<evidence type="ECO:0000259" key="11">
    <source>
        <dbReference type="PROSITE" id="PS50892"/>
    </source>
</evidence>
<dbReference type="GO" id="GO:0005737">
    <property type="term" value="C:cytoplasm"/>
    <property type="evidence" value="ECO:0007669"/>
    <property type="project" value="UniProtKB-ARBA"/>
</dbReference>
<keyword evidence="6 9" id="KW-0472">Membrane</keyword>
<dbReference type="PRINTS" id="PR00219">
    <property type="entry name" value="SYNAPTOBREVN"/>
</dbReference>
<evidence type="ECO:0000313" key="13">
    <source>
        <dbReference type="Proteomes" id="UP001311799"/>
    </source>
</evidence>
<dbReference type="SMART" id="SM01270">
    <property type="entry name" value="Longin"/>
    <property type="match status" value="1"/>
</dbReference>
<evidence type="ECO:0000313" key="12">
    <source>
        <dbReference type="EMBL" id="KAK6589610.1"/>
    </source>
</evidence>
<feature type="transmembrane region" description="Helical" evidence="9">
    <location>
        <begin position="189"/>
        <end position="213"/>
    </location>
</feature>
<dbReference type="InterPro" id="IPR051097">
    <property type="entry name" value="Synaptobrevin-like_transport"/>
</dbReference>
<evidence type="ECO:0000259" key="10">
    <source>
        <dbReference type="PROSITE" id="PS50859"/>
    </source>
</evidence>
<dbReference type="Gene3D" id="3.30.450.50">
    <property type="entry name" value="Longin domain"/>
    <property type="match status" value="1"/>
</dbReference>
<dbReference type="PANTHER" id="PTHR21136">
    <property type="entry name" value="SNARE PROTEINS"/>
    <property type="match status" value="1"/>
</dbReference>
<accession>A0AAV9Y1G9</accession>
<protein>
    <submittedName>
        <fullName evidence="12">Uncharacterized protein</fullName>
    </submittedName>
</protein>
<evidence type="ECO:0000256" key="1">
    <source>
        <dbReference type="ARBA" id="ARBA00008025"/>
    </source>
</evidence>
<dbReference type="GO" id="GO:0015031">
    <property type="term" value="P:protein transport"/>
    <property type="evidence" value="ECO:0007669"/>
    <property type="project" value="UniProtKB-KW"/>
</dbReference>
<feature type="domain" description="V-SNARE coiled-coil homology" evidence="11">
    <location>
        <begin position="124"/>
        <end position="184"/>
    </location>
</feature>
<dbReference type="CDD" id="cd15843">
    <property type="entry name" value="R-SNARE"/>
    <property type="match status" value="1"/>
</dbReference>
<dbReference type="InterPro" id="IPR001388">
    <property type="entry name" value="Synaptobrevin-like"/>
</dbReference>
<keyword evidence="4" id="KW-0653">Protein transport</keyword>
<feature type="domain" description="Longin" evidence="10">
    <location>
        <begin position="3"/>
        <end position="86"/>
    </location>
</feature>
<reference evidence="12 13" key="1">
    <citation type="submission" date="2023-10" db="EMBL/GenBank/DDBJ databases">
        <title>Comparative genomics analysis reveals potential genetic determinants of host preference in Cryptosporidium xiaoi.</title>
        <authorList>
            <person name="Xiao L."/>
            <person name="Li J."/>
        </authorList>
    </citation>
    <scope>NUCLEOTIDE SEQUENCE [LARGE SCALE GENOMIC DNA]</scope>
    <source>
        <strain evidence="12 13">52996</strain>
    </source>
</reference>
<dbReference type="AlphaFoldDB" id="A0AAV9Y1G9"/>
<proteinExistence type="inferred from homology"/>
<dbReference type="Gene3D" id="1.20.5.110">
    <property type="match status" value="1"/>
</dbReference>
<evidence type="ECO:0000256" key="6">
    <source>
        <dbReference type="ARBA" id="ARBA00023136"/>
    </source>
</evidence>
<comment type="caution">
    <text evidence="12">The sequence shown here is derived from an EMBL/GenBank/DDBJ whole genome shotgun (WGS) entry which is preliminary data.</text>
</comment>
<keyword evidence="8" id="KW-0175">Coiled coil</keyword>
<comment type="similarity">
    <text evidence="1">Belongs to the synaptobrevin family.</text>
</comment>
<dbReference type="PROSITE" id="PS50892">
    <property type="entry name" value="V_SNARE"/>
    <property type="match status" value="1"/>
</dbReference>
<dbReference type="GO" id="GO:0016192">
    <property type="term" value="P:vesicle-mediated transport"/>
    <property type="evidence" value="ECO:0007669"/>
    <property type="project" value="InterPro"/>
</dbReference>
<keyword evidence="2" id="KW-0813">Transport</keyword>
<gene>
    <name evidence="12" type="ORF">RS030_111</name>
</gene>
<dbReference type="CDD" id="cd14824">
    <property type="entry name" value="Longin"/>
    <property type="match status" value="1"/>
</dbReference>
<evidence type="ECO:0000256" key="2">
    <source>
        <dbReference type="ARBA" id="ARBA00022448"/>
    </source>
</evidence>